<evidence type="ECO:0000313" key="2">
    <source>
        <dbReference type="Proteomes" id="UP001476798"/>
    </source>
</evidence>
<dbReference type="Gene3D" id="2.60.40.1730">
    <property type="entry name" value="tricorn interacting facor f3 domain"/>
    <property type="match status" value="1"/>
</dbReference>
<organism evidence="1 2">
    <name type="scientific">Goodea atripinnis</name>
    <dbReference type="NCBI Taxonomy" id="208336"/>
    <lineage>
        <taxon>Eukaryota</taxon>
        <taxon>Metazoa</taxon>
        <taxon>Chordata</taxon>
        <taxon>Craniata</taxon>
        <taxon>Vertebrata</taxon>
        <taxon>Euteleostomi</taxon>
        <taxon>Actinopterygii</taxon>
        <taxon>Neopterygii</taxon>
        <taxon>Teleostei</taxon>
        <taxon>Neoteleostei</taxon>
        <taxon>Acanthomorphata</taxon>
        <taxon>Ovalentaria</taxon>
        <taxon>Atherinomorphae</taxon>
        <taxon>Cyprinodontiformes</taxon>
        <taxon>Goodeidae</taxon>
        <taxon>Goodea</taxon>
    </lineage>
</organism>
<evidence type="ECO:0000313" key="1">
    <source>
        <dbReference type="EMBL" id="MEQ2184600.1"/>
    </source>
</evidence>
<reference evidence="1 2" key="1">
    <citation type="submission" date="2021-06" db="EMBL/GenBank/DDBJ databases">
        <authorList>
            <person name="Palmer J.M."/>
        </authorList>
    </citation>
    <scope>NUCLEOTIDE SEQUENCE [LARGE SCALE GENOMIC DNA]</scope>
    <source>
        <strain evidence="1 2">GA_2019</strain>
        <tissue evidence="1">Muscle</tissue>
    </source>
</reference>
<keyword evidence="2" id="KW-1185">Reference proteome</keyword>
<dbReference type="SUPFAM" id="SSF63737">
    <property type="entry name" value="Leukotriene A4 hydrolase N-terminal domain"/>
    <property type="match status" value="1"/>
</dbReference>
<protein>
    <submittedName>
        <fullName evidence="1">Uncharacterized protein</fullName>
    </submittedName>
</protein>
<proteinExistence type="predicted"/>
<dbReference type="InterPro" id="IPR042097">
    <property type="entry name" value="Aminopeptidase_N-like_N_sf"/>
</dbReference>
<dbReference type="PANTHER" id="PTHR46627:SF1">
    <property type="entry name" value="AMINOPEPTIDASE O"/>
    <property type="match status" value="1"/>
</dbReference>
<sequence>ECVYTAGSPINNRALFPCQEPPVAMSTWQARVRAPSECVVLMSGEEQAVPAEDGDTRMVDDGISCSHGDYPCRFTERSAWSQRVVPHRVFSPVCLLQKAQVGVLKLLPRCLAAAHAVLGVHPFPRLDILIVPAGFSSLGMARYFLSVFD</sequence>
<dbReference type="Proteomes" id="UP001476798">
    <property type="component" value="Unassembled WGS sequence"/>
</dbReference>
<name>A0ABV0PM69_9TELE</name>
<comment type="caution">
    <text evidence="1">The sequence shown here is derived from an EMBL/GenBank/DDBJ whole genome shotgun (WGS) entry which is preliminary data.</text>
</comment>
<feature type="non-terminal residue" evidence="1">
    <location>
        <position position="1"/>
    </location>
</feature>
<gene>
    <name evidence="1" type="ORF">GOODEAATRI_009683</name>
</gene>
<dbReference type="EMBL" id="JAHRIO010080512">
    <property type="protein sequence ID" value="MEQ2184600.1"/>
    <property type="molecule type" value="Genomic_DNA"/>
</dbReference>
<dbReference type="InterPro" id="IPR033577">
    <property type="entry name" value="AOPep"/>
</dbReference>
<dbReference type="PANTHER" id="PTHR46627">
    <property type="entry name" value="AMINOPEPTIDASE O"/>
    <property type="match status" value="1"/>
</dbReference>
<accession>A0ABV0PM69</accession>